<evidence type="ECO:0000313" key="1">
    <source>
        <dbReference type="EMBL" id="PIR44559.1"/>
    </source>
</evidence>
<dbReference type="Proteomes" id="UP000228767">
    <property type="component" value="Unassembled WGS sequence"/>
</dbReference>
<dbReference type="EMBL" id="PCYI01000027">
    <property type="protein sequence ID" value="PIR44559.1"/>
    <property type="molecule type" value="Genomic_DNA"/>
</dbReference>
<comment type="caution">
    <text evidence="1">The sequence shown here is derived from an EMBL/GenBank/DDBJ whole genome shotgun (WGS) entry which is preliminary data.</text>
</comment>
<reference evidence="1 2" key="1">
    <citation type="submission" date="2017-09" db="EMBL/GenBank/DDBJ databases">
        <title>Depth-based differentiation of microbial function through sediment-hosted aquifers and enrichment of novel symbionts in the deep terrestrial subsurface.</title>
        <authorList>
            <person name="Probst A.J."/>
            <person name="Ladd B."/>
            <person name="Jarett J.K."/>
            <person name="Geller-Mcgrath D.E."/>
            <person name="Sieber C.M."/>
            <person name="Emerson J.B."/>
            <person name="Anantharaman K."/>
            <person name="Thomas B.C."/>
            <person name="Malmstrom R."/>
            <person name="Stieglmeier M."/>
            <person name="Klingl A."/>
            <person name="Woyke T."/>
            <person name="Ryan C.M."/>
            <person name="Banfield J.F."/>
        </authorList>
    </citation>
    <scope>NUCLEOTIDE SEQUENCE [LARGE SCALE GENOMIC DNA]</scope>
    <source>
        <strain evidence="1">CG10_big_fil_rev_8_21_14_0_10_51_16</strain>
    </source>
</reference>
<protein>
    <submittedName>
        <fullName evidence="1">Uncharacterized protein</fullName>
    </submittedName>
</protein>
<accession>A0A2H0RDE8</accession>
<name>A0A2H0RDE8_9BACT</name>
<evidence type="ECO:0000313" key="2">
    <source>
        <dbReference type="Proteomes" id="UP000228767"/>
    </source>
</evidence>
<proteinExistence type="predicted"/>
<dbReference type="AlphaFoldDB" id="A0A2H0RDE8"/>
<sequence>MTTLTIPKELMRKKELVLVPRDEYEWLVSYQASFPAEIELSPAGRKALIRARKNIKSGKTLSVHELKQKLGY</sequence>
<organism evidence="1 2">
    <name type="scientific">Candidatus Vogelbacteria bacterium CG10_big_fil_rev_8_21_14_0_10_51_16</name>
    <dbReference type="NCBI Taxonomy" id="1975045"/>
    <lineage>
        <taxon>Bacteria</taxon>
        <taxon>Candidatus Vogeliibacteriota</taxon>
    </lineage>
</organism>
<gene>
    <name evidence="1" type="ORF">COV10_04285</name>
</gene>